<dbReference type="InterPro" id="IPR021346">
    <property type="entry name" value="Tma16"/>
</dbReference>
<dbReference type="Pfam" id="PF11176">
    <property type="entry name" value="Tma16"/>
    <property type="match status" value="1"/>
</dbReference>
<evidence type="ECO:0000256" key="4">
    <source>
        <dbReference type="ARBA" id="ARBA00034132"/>
    </source>
</evidence>
<dbReference type="Gene3D" id="1.20.1440.170">
    <property type="entry name" value="Translation machinery-associated protein 16-like"/>
    <property type="match status" value="1"/>
</dbReference>
<dbReference type="PANTHER" id="PTHR13349">
    <property type="entry name" value="TRANSLATION MACHINERY-ASSOCIATED PROTEIN 16"/>
    <property type="match status" value="1"/>
</dbReference>
<evidence type="ECO:0000256" key="5">
    <source>
        <dbReference type="SAM" id="MobiDB-lite"/>
    </source>
</evidence>
<comment type="subunit">
    <text evidence="4">Associates with pre-60S ribosomal particles.</text>
</comment>
<feature type="non-terminal residue" evidence="6">
    <location>
        <position position="1"/>
    </location>
</feature>
<reference evidence="7" key="1">
    <citation type="journal article" date="2019" name="IScience">
        <title>Narwhal Genome Reveals Long-Term Low Genetic Diversity despite Current Large Abundance Size.</title>
        <authorList>
            <person name="Westbury M.V."/>
            <person name="Petersen B."/>
            <person name="Garde E."/>
            <person name="Heide-Jorgensen M.P."/>
            <person name="Lorenzen E.D."/>
        </authorList>
    </citation>
    <scope>NUCLEOTIDE SEQUENCE [LARGE SCALE GENOMIC DNA]</scope>
</reference>
<evidence type="ECO:0000313" key="6">
    <source>
        <dbReference type="EMBL" id="TKC53889.1"/>
    </source>
</evidence>
<feature type="region of interest" description="Disordered" evidence="5">
    <location>
        <begin position="75"/>
        <end position="94"/>
    </location>
</feature>
<dbReference type="PANTHER" id="PTHR13349:SF2">
    <property type="entry name" value="TRANSLATION MACHINERY-ASSOCIATED PROTEIN 16"/>
    <property type="match status" value="1"/>
</dbReference>
<evidence type="ECO:0000256" key="1">
    <source>
        <dbReference type="ARBA" id="ARBA00020047"/>
    </source>
</evidence>
<dbReference type="Proteomes" id="UP000308365">
    <property type="component" value="Unassembled WGS sequence"/>
</dbReference>
<proteinExistence type="inferred from homology"/>
<gene>
    <name evidence="6" type="ORF">EI555_018644</name>
</gene>
<sequence length="147" mass="17005">RKAAQITREAHKLEKKEKLKNEKALHLNLICEKLQRFQNYLDPQNVEHSKRDACELTESYLNQFSSELERIELHSSTKVRQGRQHFSRGGHQADHGAKAAAVEWDFDLKKLPNITMRKICANDAVPKKCKKKTVTAADRFRRIGPES</sequence>
<evidence type="ECO:0000256" key="2">
    <source>
        <dbReference type="ARBA" id="ARBA00034079"/>
    </source>
</evidence>
<accession>A0A4U1FU11</accession>
<organism evidence="6 7">
    <name type="scientific">Monodon monoceros</name>
    <name type="common">Narwhal</name>
    <name type="synonym">Ceratodon monodon</name>
    <dbReference type="NCBI Taxonomy" id="40151"/>
    <lineage>
        <taxon>Eukaryota</taxon>
        <taxon>Metazoa</taxon>
        <taxon>Chordata</taxon>
        <taxon>Craniata</taxon>
        <taxon>Vertebrata</taxon>
        <taxon>Euteleostomi</taxon>
        <taxon>Mammalia</taxon>
        <taxon>Eutheria</taxon>
        <taxon>Laurasiatheria</taxon>
        <taxon>Artiodactyla</taxon>
        <taxon>Whippomorpha</taxon>
        <taxon>Cetacea</taxon>
        <taxon>Odontoceti</taxon>
        <taxon>Monodontidae</taxon>
        <taxon>Monodon</taxon>
    </lineage>
</organism>
<comment type="similarity">
    <text evidence="3">Belongs to the TMA16 family.</text>
</comment>
<dbReference type="GO" id="GO:0005634">
    <property type="term" value="C:nucleus"/>
    <property type="evidence" value="ECO:0007669"/>
    <property type="project" value="TreeGrafter"/>
</dbReference>
<evidence type="ECO:0000256" key="3">
    <source>
        <dbReference type="ARBA" id="ARBA00034127"/>
    </source>
</evidence>
<dbReference type="InterPro" id="IPR038356">
    <property type="entry name" value="Tma16_sf"/>
</dbReference>
<name>A0A4U1FU11_MONMO</name>
<evidence type="ECO:0000313" key="7">
    <source>
        <dbReference type="Proteomes" id="UP000308365"/>
    </source>
</evidence>
<dbReference type="EMBL" id="RWIC01000002">
    <property type="protein sequence ID" value="TKC53889.1"/>
    <property type="molecule type" value="Genomic_DNA"/>
</dbReference>
<comment type="caution">
    <text evidence="6">The sequence shown here is derived from an EMBL/GenBank/DDBJ whole genome shotgun (WGS) entry which is preliminary data.</text>
</comment>
<dbReference type="AlphaFoldDB" id="A0A4U1FU11"/>
<comment type="function">
    <text evidence="2">Involved in the biogenesis of the 60S ribosomal subunit in the nucleus.</text>
</comment>
<protein>
    <recommendedName>
        <fullName evidence="1">Translation machinery-associated protein 16</fullName>
    </recommendedName>
</protein>